<gene>
    <name evidence="1" type="ORF">ACFSTE_14665</name>
</gene>
<evidence type="ECO:0008006" key="3">
    <source>
        <dbReference type="Google" id="ProtNLM"/>
    </source>
</evidence>
<reference evidence="2" key="1">
    <citation type="journal article" date="2019" name="Int. J. Syst. Evol. Microbiol.">
        <title>The Global Catalogue of Microorganisms (GCM) 10K type strain sequencing project: providing services to taxonomists for standard genome sequencing and annotation.</title>
        <authorList>
            <consortium name="The Broad Institute Genomics Platform"/>
            <consortium name="The Broad Institute Genome Sequencing Center for Infectious Disease"/>
            <person name="Wu L."/>
            <person name="Ma J."/>
        </authorList>
    </citation>
    <scope>NUCLEOTIDE SEQUENCE [LARGE SCALE GENOMIC DNA]</scope>
    <source>
        <strain evidence="2">KCTC 42423</strain>
    </source>
</reference>
<dbReference type="RefSeq" id="WP_378298218.1">
    <property type="nucleotide sequence ID" value="NZ_JBHULX010000030.1"/>
</dbReference>
<dbReference type="PROSITE" id="PS51257">
    <property type="entry name" value="PROKAR_LIPOPROTEIN"/>
    <property type="match status" value="1"/>
</dbReference>
<accession>A0ABW5NB21</accession>
<comment type="caution">
    <text evidence="1">The sequence shown here is derived from an EMBL/GenBank/DDBJ whole genome shotgun (WGS) entry which is preliminary data.</text>
</comment>
<protein>
    <recommendedName>
        <fullName evidence="3">DUF3872 domain-containing protein</fullName>
    </recommendedName>
</protein>
<dbReference type="Gene3D" id="2.60.40.2410">
    <property type="entry name" value="Uncharacterised protein PF12988, DUF3872"/>
    <property type="match status" value="2"/>
</dbReference>
<name>A0ABW5NB21_9FLAO</name>
<organism evidence="1 2">
    <name type="scientific">Aquimarina hainanensis</name>
    <dbReference type="NCBI Taxonomy" id="1578017"/>
    <lineage>
        <taxon>Bacteria</taxon>
        <taxon>Pseudomonadati</taxon>
        <taxon>Bacteroidota</taxon>
        <taxon>Flavobacteriia</taxon>
        <taxon>Flavobacteriales</taxon>
        <taxon>Flavobacteriaceae</taxon>
        <taxon>Aquimarina</taxon>
    </lineage>
</organism>
<dbReference type="Proteomes" id="UP001597459">
    <property type="component" value="Unassembled WGS sequence"/>
</dbReference>
<keyword evidence="2" id="KW-1185">Reference proteome</keyword>
<evidence type="ECO:0000313" key="1">
    <source>
        <dbReference type="EMBL" id="MFD2592079.1"/>
    </source>
</evidence>
<proteinExistence type="predicted"/>
<dbReference type="EMBL" id="JBHULX010000030">
    <property type="protein sequence ID" value="MFD2592079.1"/>
    <property type="molecule type" value="Genomic_DNA"/>
</dbReference>
<sequence>MKKIIILIGITLSMISCEELEVDIQSLERTNFTLTASIDQGTLLVNENLELNLSIVLEEPVTEEINFSMEYFDTGIDGKLSINGIEYNQGEIINNIPKGNISLEYSGTSIGSGSLTFQVTASNGISKNIVIPIDIKKTDFDFIVLFDKDQNYINERTSFTIKIETQGTEDFSYKAYFKNVEAKINLESEDQAILQNRIFTISEGITFGEYIGLKVQDMDIEFVVEASNGIVKSQVIDFETLLTDFEVTMTPDPLEAPYTWDLDFTYFIKRPNNLEQQIEYYLHITSVELGNLAFSLNGSDDLIPQGFEWNIGNRISNGGLLKQLGVVSPRTGVVTFHFRDSNGATYEKSINVDYYDN</sequence>
<evidence type="ECO:0000313" key="2">
    <source>
        <dbReference type="Proteomes" id="UP001597459"/>
    </source>
</evidence>
<dbReference type="InterPro" id="IPR038707">
    <property type="entry name" value="TraQ_sf"/>
</dbReference>